<dbReference type="Pfam" id="PF14244">
    <property type="entry name" value="Retrotran_gag_3"/>
    <property type="match status" value="1"/>
</dbReference>
<feature type="compositionally biased region" description="Acidic residues" evidence="1">
    <location>
        <begin position="326"/>
        <end position="336"/>
    </location>
</feature>
<reference evidence="3" key="1">
    <citation type="submission" date="2020-09" db="EMBL/GenBank/DDBJ databases">
        <title>Genome-Enabled Discovery of Anthraquinone Biosynthesis in Senna tora.</title>
        <authorList>
            <person name="Kang S.-H."/>
            <person name="Pandey R.P."/>
            <person name="Lee C.-M."/>
            <person name="Sim J.-S."/>
            <person name="Jeong J.-T."/>
            <person name="Choi B.-S."/>
            <person name="Jung M."/>
            <person name="Ginzburg D."/>
            <person name="Zhao K."/>
            <person name="Won S.Y."/>
            <person name="Oh T.-J."/>
            <person name="Yu Y."/>
            <person name="Kim N.-H."/>
            <person name="Lee O.R."/>
            <person name="Lee T.-H."/>
            <person name="Bashyal P."/>
            <person name="Kim T.-S."/>
            <person name="Lee W.-H."/>
            <person name="Kawkins C."/>
            <person name="Kim C.-K."/>
            <person name="Kim J.S."/>
            <person name="Ahn B.O."/>
            <person name="Rhee S.Y."/>
            <person name="Sohng J.K."/>
        </authorList>
    </citation>
    <scope>NUCLEOTIDE SEQUENCE</scope>
    <source>
        <tissue evidence="3">Leaf</tissue>
    </source>
</reference>
<feature type="domain" description="Retrotransposon Copia-like N-terminal" evidence="2">
    <location>
        <begin position="35"/>
        <end position="81"/>
    </location>
</feature>
<accession>A0A834XFW3</accession>
<dbReference type="OrthoDB" id="1929700at2759"/>
<dbReference type="PANTHER" id="PTHR37610:SF101">
    <property type="entry name" value="(RAPE) HYPOTHETICAL PROTEIN"/>
    <property type="match status" value="1"/>
</dbReference>
<feature type="compositionally biased region" description="Low complexity" evidence="1">
    <location>
        <begin position="22"/>
        <end position="35"/>
    </location>
</feature>
<feature type="region of interest" description="Disordered" evidence="1">
    <location>
        <begin position="326"/>
        <end position="365"/>
    </location>
</feature>
<evidence type="ECO:0000256" key="1">
    <source>
        <dbReference type="SAM" id="MobiDB-lite"/>
    </source>
</evidence>
<dbReference type="EMBL" id="JAAIUW010000001">
    <property type="protein sequence ID" value="KAF7843798.1"/>
    <property type="molecule type" value="Genomic_DNA"/>
</dbReference>
<feature type="compositionally biased region" description="Basic and acidic residues" evidence="1">
    <location>
        <begin position="348"/>
        <end position="363"/>
    </location>
</feature>
<evidence type="ECO:0000313" key="4">
    <source>
        <dbReference type="Proteomes" id="UP000634136"/>
    </source>
</evidence>
<gene>
    <name evidence="3" type="ORF">G2W53_000703</name>
</gene>
<dbReference type="PANTHER" id="PTHR37610">
    <property type="entry name" value="CCHC-TYPE DOMAIN-CONTAINING PROTEIN"/>
    <property type="match status" value="1"/>
</dbReference>
<dbReference type="AlphaFoldDB" id="A0A834XFW3"/>
<evidence type="ECO:0000313" key="3">
    <source>
        <dbReference type="EMBL" id="KAF7843798.1"/>
    </source>
</evidence>
<feature type="region of interest" description="Disordered" evidence="1">
    <location>
        <begin position="1"/>
        <end position="40"/>
    </location>
</feature>
<comment type="caution">
    <text evidence="3">The sequence shown here is derived from an EMBL/GenBank/DDBJ whole genome shotgun (WGS) entry which is preliminary data.</text>
</comment>
<sequence>MSQEILHGTRAMAENKQDDGRSSSSKTSSFYTLSSNDNPGNLITQVQFKGDNYEEWARAVQTALRAKKKSGFIDGSVAKPADDSQDLEDWWAVSSMLVSWIRNTIEPTLRSTITHRENVKVLWDEIKQRFSMGNGPRLQQLRADLANCRLNGEAVVTYYGKLNMLWDELSNYEQVPVCTCTGCKCDISGKMEKKAEEDKVHQFLMGLDEEGYGTLRSNILSTDPLPNLNKVYAMTVQEERVKTVMKTKEEKSNPMSFVVQAGIRNQGKDKSKTNCSNCKRDGHDAENCFQLIGYPEWWGNKSRANGGRGGERKQGTDGIAEMDLDVCENPDHDDEGLNTSNDPSVIRSNDDMNRTQEERLGRGHRDKRLPTRLNDYVTHTIKVSPSASSSLHHTSSGLSWPISLQNMNHTPMVRL</sequence>
<dbReference type="InterPro" id="IPR029472">
    <property type="entry name" value="Copia-like_N"/>
</dbReference>
<organism evidence="3 4">
    <name type="scientific">Senna tora</name>
    <dbReference type="NCBI Taxonomy" id="362788"/>
    <lineage>
        <taxon>Eukaryota</taxon>
        <taxon>Viridiplantae</taxon>
        <taxon>Streptophyta</taxon>
        <taxon>Embryophyta</taxon>
        <taxon>Tracheophyta</taxon>
        <taxon>Spermatophyta</taxon>
        <taxon>Magnoliopsida</taxon>
        <taxon>eudicotyledons</taxon>
        <taxon>Gunneridae</taxon>
        <taxon>Pentapetalae</taxon>
        <taxon>rosids</taxon>
        <taxon>fabids</taxon>
        <taxon>Fabales</taxon>
        <taxon>Fabaceae</taxon>
        <taxon>Caesalpinioideae</taxon>
        <taxon>Cassia clade</taxon>
        <taxon>Senna</taxon>
    </lineage>
</organism>
<feature type="compositionally biased region" description="Polar residues" evidence="1">
    <location>
        <begin position="337"/>
        <end position="347"/>
    </location>
</feature>
<name>A0A834XFW3_9FABA</name>
<keyword evidence="4" id="KW-1185">Reference proteome</keyword>
<evidence type="ECO:0000259" key="2">
    <source>
        <dbReference type="Pfam" id="PF14244"/>
    </source>
</evidence>
<proteinExistence type="predicted"/>
<protein>
    <submittedName>
        <fullName evidence="3">Retrovirus-related Pol polyprotein from transposon TNT 1-94</fullName>
    </submittedName>
</protein>
<dbReference type="Proteomes" id="UP000634136">
    <property type="component" value="Unassembled WGS sequence"/>
</dbReference>